<feature type="compositionally biased region" description="Low complexity" evidence="1">
    <location>
        <begin position="257"/>
        <end position="266"/>
    </location>
</feature>
<dbReference type="InterPro" id="IPR012338">
    <property type="entry name" value="Beta-lactam/transpept-like"/>
</dbReference>
<reference evidence="3 4" key="1">
    <citation type="submission" date="2019-10" db="EMBL/GenBank/DDBJ databases">
        <title>Bifidobacterium from non-human primates.</title>
        <authorList>
            <person name="Modesto M."/>
        </authorList>
    </citation>
    <scope>NUCLEOTIDE SEQUENCE [LARGE SCALE GENOMIC DNA]</scope>
    <source>
        <strain evidence="3 4">TRE17</strain>
    </source>
</reference>
<keyword evidence="3" id="KW-0378">Hydrolase</keyword>
<dbReference type="InterPro" id="IPR045155">
    <property type="entry name" value="Beta-lactam_cat"/>
</dbReference>
<feature type="region of interest" description="Disordered" evidence="1">
    <location>
        <begin position="257"/>
        <end position="280"/>
    </location>
</feature>
<organism evidence="3 4">
    <name type="scientific">Bifidobacterium aerophilum</name>
    <dbReference type="NCBI Taxonomy" id="1798155"/>
    <lineage>
        <taxon>Bacteria</taxon>
        <taxon>Bacillati</taxon>
        <taxon>Actinomycetota</taxon>
        <taxon>Actinomycetes</taxon>
        <taxon>Bifidobacteriales</taxon>
        <taxon>Bifidobacteriaceae</taxon>
        <taxon>Bifidobacterium</taxon>
    </lineage>
</organism>
<dbReference type="GO" id="GO:0030655">
    <property type="term" value="P:beta-lactam antibiotic catabolic process"/>
    <property type="evidence" value="ECO:0007669"/>
    <property type="project" value="InterPro"/>
</dbReference>
<dbReference type="Pfam" id="PF13354">
    <property type="entry name" value="Beta-lactamase2"/>
    <property type="match status" value="1"/>
</dbReference>
<accession>A0A6N9Z499</accession>
<dbReference type="EMBL" id="WHZW01000010">
    <property type="protein sequence ID" value="NEG89499.1"/>
    <property type="molecule type" value="Genomic_DNA"/>
</dbReference>
<feature type="region of interest" description="Disordered" evidence="1">
    <location>
        <begin position="50"/>
        <end position="78"/>
    </location>
</feature>
<name>A0A6N9Z499_9BIFI</name>
<dbReference type="Proteomes" id="UP000469194">
    <property type="component" value="Unassembled WGS sequence"/>
</dbReference>
<dbReference type="SUPFAM" id="SSF56601">
    <property type="entry name" value="beta-lactamase/transpeptidase-like"/>
    <property type="match status" value="1"/>
</dbReference>
<dbReference type="AlphaFoldDB" id="A0A6N9Z499"/>
<feature type="domain" description="Beta-lactamase class A catalytic" evidence="2">
    <location>
        <begin position="127"/>
        <end position="348"/>
    </location>
</feature>
<gene>
    <name evidence="3" type="ORF">GFD25_05760</name>
</gene>
<comment type="caution">
    <text evidence="3">The sequence shown here is derived from an EMBL/GenBank/DDBJ whole genome shotgun (WGS) entry which is preliminary data.</text>
</comment>
<proteinExistence type="predicted"/>
<dbReference type="Gene3D" id="3.40.710.10">
    <property type="entry name" value="DD-peptidase/beta-lactamase superfamily"/>
    <property type="match status" value="1"/>
</dbReference>
<evidence type="ECO:0000259" key="2">
    <source>
        <dbReference type="Pfam" id="PF13354"/>
    </source>
</evidence>
<evidence type="ECO:0000256" key="1">
    <source>
        <dbReference type="SAM" id="MobiDB-lite"/>
    </source>
</evidence>
<keyword evidence="4" id="KW-1185">Reference proteome</keyword>
<dbReference type="GO" id="GO:0008800">
    <property type="term" value="F:beta-lactamase activity"/>
    <property type="evidence" value="ECO:0007669"/>
    <property type="project" value="InterPro"/>
</dbReference>
<protein>
    <submittedName>
        <fullName evidence="3">Serine hydrolase</fullName>
    </submittedName>
</protein>
<evidence type="ECO:0000313" key="4">
    <source>
        <dbReference type="Proteomes" id="UP000469194"/>
    </source>
</evidence>
<sequence>MRVWSANLAQSPVYRRRLAAVIGATLAVSVAAYGSAQLLWRDAVAESSSAASETGHRSKSAAQDSTHEAADVPAAEPTSTETVVNAIGQLDGSAQIATSGFTLDTDTQLQLENELNAFSSYGYSVSFVLVDVASGKAISSYANTARYSASAIKGPYVLSVAQTGALDLDVAYLAETDAGGNTQYLIDQAITVSDNTAYKELHDTYGTDGFAQWSSAVGVSADVTQGAYLNMSAADLARMWAAGYGYLFDDDGSSTSAAASSASEGDGSSGAGTGDNTTQSATDVSSAARQWLAGEFSSTLNSTIHMALGEQYSVYTKAGWINGEGGYYALNDAGIVRSSSGDYVLAVMSDACEEYDLLSGLVSMLDTIHSAAMTA</sequence>
<evidence type="ECO:0000313" key="3">
    <source>
        <dbReference type="EMBL" id="NEG89499.1"/>
    </source>
</evidence>